<organism evidence="2 3">
    <name type="scientific">Flammeovirga aprica JL-4</name>
    <dbReference type="NCBI Taxonomy" id="694437"/>
    <lineage>
        <taxon>Bacteria</taxon>
        <taxon>Pseudomonadati</taxon>
        <taxon>Bacteroidota</taxon>
        <taxon>Cytophagia</taxon>
        <taxon>Cytophagales</taxon>
        <taxon>Flammeovirgaceae</taxon>
        <taxon>Flammeovirga</taxon>
    </lineage>
</organism>
<dbReference type="Pfam" id="PF18962">
    <property type="entry name" value="Por_Secre_tail"/>
    <property type="match status" value="1"/>
</dbReference>
<dbReference type="NCBIfam" id="TIGR04183">
    <property type="entry name" value="Por_Secre_tail"/>
    <property type="match status" value="1"/>
</dbReference>
<evidence type="ECO:0000313" key="3">
    <source>
        <dbReference type="Proteomes" id="UP000576082"/>
    </source>
</evidence>
<protein>
    <submittedName>
        <fullName evidence="2">T9SS type A sorting domain-containing protein</fullName>
    </submittedName>
</protein>
<proteinExistence type="predicted"/>
<evidence type="ECO:0000313" key="2">
    <source>
        <dbReference type="EMBL" id="NME72123.1"/>
    </source>
</evidence>
<dbReference type="Gene3D" id="2.60.40.1080">
    <property type="match status" value="1"/>
</dbReference>
<dbReference type="InterPro" id="IPR026444">
    <property type="entry name" value="Secre_tail"/>
</dbReference>
<name>A0A7X9S0F3_9BACT</name>
<reference evidence="2 3" key="1">
    <citation type="submission" date="2020-04" db="EMBL/GenBank/DDBJ databases">
        <title>Flammeovirga sp. SR4, a novel species isolated from seawater.</title>
        <authorList>
            <person name="Wang X."/>
        </authorList>
    </citation>
    <scope>NUCLEOTIDE SEQUENCE [LARGE SCALE GENOMIC DNA]</scope>
    <source>
        <strain evidence="2 3">ATCC 23126</strain>
    </source>
</reference>
<evidence type="ECO:0000259" key="1">
    <source>
        <dbReference type="Pfam" id="PF18962"/>
    </source>
</evidence>
<gene>
    <name evidence="2" type="ORF">HHU12_29445</name>
</gene>
<accession>A0A7X9S0F3</accession>
<dbReference type="RefSeq" id="WP_169660317.1">
    <property type="nucleotide sequence ID" value="NZ_JABANE010000136.1"/>
</dbReference>
<sequence length="150" mass="16691">MEDYFEDEDNDQLTYSVLTSSEEVVSVMANGKMLVILEEGLGTCEITVTAKDNFFKKTATFKLEVEEGTPASLSKLNEIGIVTYPNPFIDKVSFTNLKNAKIVVLDIQGKSIKTFNSVSKEIDLSDLPSGNYTLTVEINSLKYYSSIIKH</sequence>
<dbReference type="AlphaFoldDB" id="A0A7X9S0F3"/>
<feature type="domain" description="Secretion system C-terminal sorting" evidence="1">
    <location>
        <begin position="84"/>
        <end position="146"/>
    </location>
</feature>
<comment type="caution">
    <text evidence="2">The sequence shown here is derived from an EMBL/GenBank/DDBJ whole genome shotgun (WGS) entry which is preliminary data.</text>
</comment>
<dbReference type="EMBL" id="JABANE010000136">
    <property type="protein sequence ID" value="NME72123.1"/>
    <property type="molecule type" value="Genomic_DNA"/>
</dbReference>
<keyword evidence="3" id="KW-1185">Reference proteome</keyword>
<dbReference type="Proteomes" id="UP000576082">
    <property type="component" value="Unassembled WGS sequence"/>
</dbReference>